<evidence type="ECO:0000259" key="2">
    <source>
        <dbReference type="PROSITE" id="PS50966"/>
    </source>
</evidence>
<accession>A0AAV0TXT3</accession>
<gene>
    <name evidence="3" type="ORF">PFR001_LOCUS3700</name>
    <name evidence="4" type="ORF">PFR002_LOCUS5833</name>
</gene>
<dbReference type="Proteomes" id="UP001159659">
    <property type="component" value="Unassembled WGS sequence"/>
</dbReference>
<dbReference type="PANTHER" id="PTHR28498">
    <property type="entry name" value="ZINC FINGER SWIM DOMAIN-CONTAINING PROTEIN 7"/>
    <property type="match status" value="1"/>
</dbReference>
<organism evidence="4 6">
    <name type="scientific">Peronospora farinosa</name>
    <dbReference type="NCBI Taxonomy" id="134698"/>
    <lineage>
        <taxon>Eukaryota</taxon>
        <taxon>Sar</taxon>
        <taxon>Stramenopiles</taxon>
        <taxon>Oomycota</taxon>
        <taxon>Peronosporomycetes</taxon>
        <taxon>Peronosporales</taxon>
        <taxon>Peronosporaceae</taxon>
        <taxon>Peronospora</taxon>
    </lineage>
</organism>
<proteinExistence type="predicted"/>
<protein>
    <recommendedName>
        <fullName evidence="2">SWIM-type domain-containing protein</fullName>
    </recommendedName>
</protein>
<name>A0AAV0TXT3_9STRA</name>
<evidence type="ECO:0000313" key="5">
    <source>
        <dbReference type="Proteomes" id="UP001157938"/>
    </source>
</evidence>
<dbReference type="PANTHER" id="PTHR28498:SF1">
    <property type="entry name" value="ZINC FINGER SWIM DOMAIN-CONTAINING PROTEIN 7"/>
    <property type="match status" value="1"/>
</dbReference>
<evidence type="ECO:0000313" key="6">
    <source>
        <dbReference type="Proteomes" id="UP001159659"/>
    </source>
</evidence>
<dbReference type="GO" id="GO:0008270">
    <property type="term" value="F:zinc ion binding"/>
    <property type="evidence" value="ECO:0007669"/>
    <property type="project" value="UniProtKB-KW"/>
</dbReference>
<dbReference type="GO" id="GO:0000724">
    <property type="term" value="P:double-strand break repair via homologous recombination"/>
    <property type="evidence" value="ECO:0007669"/>
    <property type="project" value="TreeGrafter"/>
</dbReference>
<comment type="caution">
    <text evidence="4">The sequence shown here is derived from an EMBL/GenBank/DDBJ whole genome shotgun (WGS) entry which is preliminary data.</text>
</comment>
<dbReference type="EMBL" id="CAKLBC010000784">
    <property type="protein sequence ID" value="CAH0488203.1"/>
    <property type="molecule type" value="Genomic_DNA"/>
</dbReference>
<keyword evidence="1" id="KW-0863">Zinc-finger</keyword>
<dbReference type="EMBL" id="CANTFK010000807">
    <property type="protein sequence ID" value="CAI5728567.1"/>
    <property type="molecule type" value="Genomic_DNA"/>
</dbReference>
<feature type="domain" description="SWIM-type" evidence="2">
    <location>
        <begin position="107"/>
        <end position="144"/>
    </location>
</feature>
<evidence type="ECO:0000313" key="4">
    <source>
        <dbReference type="EMBL" id="CAI5728567.1"/>
    </source>
</evidence>
<keyword evidence="1" id="KW-0479">Metal-binding</keyword>
<evidence type="ECO:0000313" key="3">
    <source>
        <dbReference type="EMBL" id="CAH0488203.1"/>
    </source>
</evidence>
<dbReference type="PROSITE" id="PS50966">
    <property type="entry name" value="ZF_SWIM"/>
    <property type="match status" value="1"/>
</dbReference>
<sequence>MSSSLGVTVLTSVAQEVKQSKERKFTDVHGEMLASLPFEDLQLLQMASELVERDLVVKVTATPSQRSFYRVESLNKYKKRDQEADTSIESVTQPFDDSMVSGSGANYYNCFSHYCTCAVFHETTVMTHSTAMCKHMVARLLADATGQYQMMQVEDANFAQMLCPPSTMK</sequence>
<reference evidence="3 5" key="1">
    <citation type="submission" date="2021-11" db="EMBL/GenBank/DDBJ databases">
        <authorList>
            <person name="Islam A."/>
            <person name="Islam S."/>
            <person name="Flora M.S."/>
            <person name="Rahman M."/>
            <person name="Ziaur R.M."/>
            <person name="Epstein J.H."/>
            <person name="Hassan M."/>
            <person name="Klassen M."/>
            <person name="Woodard K."/>
            <person name="Webb A."/>
            <person name="Webby R.J."/>
            <person name="El Zowalaty M.E."/>
        </authorList>
    </citation>
    <scope>NUCLEOTIDE SEQUENCE [LARGE SCALE GENOMIC DNA]</scope>
    <source>
        <strain evidence="3">Pf1</strain>
    </source>
</reference>
<keyword evidence="1" id="KW-0862">Zinc</keyword>
<reference evidence="4" key="2">
    <citation type="submission" date="2022-12" db="EMBL/GenBank/DDBJ databases">
        <authorList>
            <person name="Webb A."/>
        </authorList>
    </citation>
    <scope>NUCLEOTIDE SEQUENCE</scope>
    <source>
        <strain evidence="4">Pf2</strain>
    </source>
</reference>
<dbReference type="Proteomes" id="UP001157938">
    <property type="component" value="Unassembled WGS sequence"/>
</dbReference>
<keyword evidence="5" id="KW-1185">Reference proteome</keyword>
<evidence type="ECO:0000256" key="1">
    <source>
        <dbReference type="PROSITE-ProRule" id="PRU00325"/>
    </source>
</evidence>
<dbReference type="InterPro" id="IPR007527">
    <property type="entry name" value="Znf_SWIM"/>
</dbReference>
<dbReference type="AlphaFoldDB" id="A0AAV0TXT3"/>